<accession>A0ABV5IJM5</accession>
<sequence length="64" mass="6506">MTATTTVTVRVRIAIAILLAALAGFAAIAAVPHPAHAVPAAGDHGTVNGTMDWPWGLIEGAFQD</sequence>
<comment type="caution">
    <text evidence="2">The sequence shown here is derived from an EMBL/GenBank/DDBJ whole genome shotgun (WGS) entry which is preliminary data.</text>
</comment>
<keyword evidence="1" id="KW-0732">Signal</keyword>
<feature type="chain" id="PRO_5045100856" evidence="1">
    <location>
        <begin position="38"/>
        <end position="64"/>
    </location>
</feature>
<evidence type="ECO:0000313" key="3">
    <source>
        <dbReference type="Proteomes" id="UP001589647"/>
    </source>
</evidence>
<dbReference type="EMBL" id="JBHMEI010000020">
    <property type="protein sequence ID" value="MFB9204735.1"/>
    <property type="molecule type" value="Genomic_DNA"/>
</dbReference>
<dbReference type="Proteomes" id="UP001589647">
    <property type="component" value="Unassembled WGS sequence"/>
</dbReference>
<dbReference type="RefSeq" id="WP_125637932.1">
    <property type="nucleotide sequence ID" value="NZ_BMRC01000013.1"/>
</dbReference>
<protein>
    <submittedName>
        <fullName evidence="2">Uncharacterized protein</fullName>
    </submittedName>
</protein>
<reference evidence="2 3" key="1">
    <citation type="submission" date="2024-09" db="EMBL/GenBank/DDBJ databases">
        <authorList>
            <person name="Sun Q."/>
            <person name="Mori K."/>
        </authorList>
    </citation>
    <scope>NUCLEOTIDE SEQUENCE [LARGE SCALE GENOMIC DNA]</scope>
    <source>
        <strain evidence="2 3">CCM 3426</strain>
    </source>
</reference>
<proteinExistence type="predicted"/>
<evidence type="ECO:0000256" key="1">
    <source>
        <dbReference type="SAM" id="SignalP"/>
    </source>
</evidence>
<evidence type="ECO:0000313" key="2">
    <source>
        <dbReference type="EMBL" id="MFB9204735.1"/>
    </source>
</evidence>
<name>A0ABV5IJM5_9ACTN</name>
<gene>
    <name evidence="2" type="ORF">ACFFV7_26320</name>
</gene>
<feature type="signal peptide" evidence="1">
    <location>
        <begin position="1"/>
        <end position="37"/>
    </location>
</feature>
<organism evidence="2 3">
    <name type="scientific">Nonomuraea spiralis</name>
    <dbReference type="NCBI Taxonomy" id="46182"/>
    <lineage>
        <taxon>Bacteria</taxon>
        <taxon>Bacillati</taxon>
        <taxon>Actinomycetota</taxon>
        <taxon>Actinomycetes</taxon>
        <taxon>Streptosporangiales</taxon>
        <taxon>Streptosporangiaceae</taxon>
        <taxon>Nonomuraea</taxon>
    </lineage>
</organism>
<keyword evidence="3" id="KW-1185">Reference proteome</keyword>